<dbReference type="Gene3D" id="3.10.450.530">
    <property type="entry name" value="Ribonuclease toxin, BrnT, of type II toxin-antitoxin system"/>
    <property type="match status" value="1"/>
</dbReference>
<protein>
    <submittedName>
        <fullName evidence="1">BrnT family toxin</fullName>
    </submittedName>
</protein>
<organism evidence="1 2">
    <name type="scientific">Gemmatimonas groenlandica</name>
    <dbReference type="NCBI Taxonomy" id="2732249"/>
    <lineage>
        <taxon>Bacteria</taxon>
        <taxon>Pseudomonadati</taxon>
        <taxon>Gemmatimonadota</taxon>
        <taxon>Gemmatimonadia</taxon>
        <taxon>Gemmatimonadales</taxon>
        <taxon>Gemmatimonadaceae</taxon>
        <taxon>Gemmatimonas</taxon>
    </lineage>
</organism>
<dbReference type="EMBL" id="CP053085">
    <property type="protein sequence ID" value="QJR37472.1"/>
    <property type="molecule type" value="Genomic_DNA"/>
</dbReference>
<sequence>MTFEWDAAKSTRNLSQRGFDFEFATLVFRGPHVEVDDTRRDYGERRVIALGVADGIPLTIVYTDRVD</sequence>
<evidence type="ECO:0000313" key="1">
    <source>
        <dbReference type="EMBL" id="QJR37472.1"/>
    </source>
</evidence>
<evidence type="ECO:0000313" key="2">
    <source>
        <dbReference type="Proteomes" id="UP000500938"/>
    </source>
</evidence>
<dbReference type="Proteomes" id="UP000500938">
    <property type="component" value="Chromosome"/>
</dbReference>
<dbReference type="Pfam" id="PF04365">
    <property type="entry name" value="BrnT_toxin"/>
    <property type="match status" value="1"/>
</dbReference>
<keyword evidence="2" id="KW-1185">Reference proteome</keyword>
<dbReference type="KEGG" id="ggr:HKW67_19120"/>
<dbReference type="InterPro" id="IPR007460">
    <property type="entry name" value="BrnT_toxin"/>
</dbReference>
<name>A0A6M4IX52_9BACT</name>
<accession>A0A6M4IX52</accession>
<dbReference type="RefSeq" id="WP_171226906.1">
    <property type="nucleotide sequence ID" value="NZ_CP053085.1"/>
</dbReference>
<dbReference type="InterPro" id="IPR038573">
    <property type="entry name" value="BrnT_sf"/>
</dbReference>
<proteinExistence type="predicted"/>
<gene>
    <name evidence="1" type="ORF">HKW67_19120</name>
</gene>
<dbReference type="AlphaFoldDB" id="A0A6M4IX52"/>
<reference evidence="1 2" key="1">
    <citation type="submission" date="2020-05" db="EMBL/GenBank/DDBJ databases">
        <title>Complete genome sequence of Gemmatimonas greenlandica TET16.</title>
        <authorList>
            <person name="Zeng Y."/>
        </authorList>
    </citation>
    <scope>NUCLEOTIDE SEQUENCE [LARGE SCALE GENOMIC DNA]</scope>
    <source>
        <strain evidence="1 2">TET16</strain>
    </source>
</reference>